<comment type="caution">
    <text evidence="1">The sequence shown here is derived from an EMBL/GenBank/DDBJ whole genome shotgun (WGS) entry which is preliminary data.</text>
</comment>
<proteinExistence type="predicted"/>
<sequence length="387" mass="42044">MEVDDKPVLKNGGGYPQRHAATPNPDRERTVPLSAGPATINPGSTSGAGANTNSTAGPGSLVKGSPPTVLSDLDPDTIPREFKKEGAEWFAVWNPRNKKTLNVDLVHTLVHESPDGKFLATGAEDRQIRIWDIAKGRIKHLLVGHNQEIYSLDFSQDGQFLVSGSGDKSARIWDISTGHCVYDLHIEDPVIGENGLPIDAGITSVALSPDSKLVAAGSLDTIVRVWDTRTGQQLERLRGHKDSVYSVAFSPDGNSLVSGSLDKSLRVWDLRQTNMAVDRTTQQNQLAQTGLGVLQQTLVGHKDYVLSVGITPDGQWIVSGSKDRSIQFWQADGQAQFLLQGHKNSGTLVFRCDHIPSSCSLMALLLSPALRTTSHLYRSRTCWKPVC</sequence>
<evidence type="ECO:0000313" key="1">
    <source>
        <dbReference type="EMBL" id="KAJ9121335.1"/>
    </source>
</evidence>
<dbReference type="EMBL" id="JASBWV010000017">
    <property type="protein sequence ID" value="KAJ9121335.1"/>
    <property type="molecule type" value="Genomic_DNA"/>
</dbReference>
<evidence type="ECO:0000313" key="2">
    <source>
        <dbReference type="Proteomes" id="UP001234202"/>
    </source>
</evidence>
<gene>
    <name evidence="1" type="ORF">QFC24_004671</name>
</gene>
<accession>A0ACC2XD88</accession>
<name>A0ACC2XD88_9TREE</name>
<organism evidence="1 2">
    <name type="scientific">Naganishia onofrii</name>
    <dbReference type="NCBI Taxonomy" id="1851511"/>
    <lineage>
        <taxon>Eukaryota</taxon>
        <taxon>Fungi</taxon>
        <taxon>Dikarya</taxon>
        <taxon>Basidiomycota</taxon>
        <taxon>Agaricomycotina</taxon>
        <taxon>Tremellomycetes</taxon>
        <taxon>Filobasidiales</taxon>
        <taxon>Filobasidiaceae</taxon>
        <taxon>Naganishia</taxon>
    </lineage>
</organism>
<keyword evidence="2" id="KW-1185">Reference proteome</keyword>
<dbReference type="Proteomes" id="UP001234202">
    <property type="component" value="Unassembled WGS sequence"/>
</dbReference>
<protein>
    <submittedName>
        <fullName evidence="1">Uncharacterized protein</fullName>
    </submittedName>
</protein>
<reference evidence="1" key="1">
    <citation type="submission" date="2023-04" db="EMBL/GenBank/DDBJ databases">
        <title>Draft Genome sequencing of Naganishia species isolated from polar environments using Oxford Nanopore Technology.</title>
        <authorList>
            <person name="Leo P."/>
            <person name="Venkateswaran K."/>
        </authorList>
    </citation>
    <scope>NUCLEOTIDE SEQUENCE</scope>
    <source>
        <strain evidence="1">DBVPG 5303</strain>
    </source>
</reference>